<reference evidence="2" key="1">
    <citation type="submission" date="2024-03" db="EMBL/GenBank/DDBJ databases">
        <title>WGS assembly of Saponaria officinalis var. Norfolk2.</title>
        <authorList>
            <person name="Jenkins J."/>
            <person name="Shu S."/>
            <person name="Grimwood J."/>
            <person name="Barry K."/>
            <person name="Goodstein D."/>
            <person name="Schmutz J."/>
            <person name="Leebens-Mack J."/>
            <person name="Osbourn A."/>
        </authorList>
    </citation>
    <scope>NUCLEOTIDE SEQUENCE [LARGE SCALE GENOMIC DNA]</scope>
    <source>
        <strain evidence="2">JIC</strain>
    </source>
</reference>
<dbReference type="PANTHER" id="PTHR36393:SF1">
    <property type="entry name" value="SULFATE ADENYLYLTRANSFERASE SUBUNIT"/>
    <property type="match status" value="1"/>
</dbReference>
<dbReference type="Proteomes" id="UP001443914">
    <property type="component" value="Unassembled WGS sequence"/>
</dbReference>
<accession>A0AAW1HZ34</accession>
<sequence>MAQVVNLTLLNKPSTFFLPHPSSSSSYLVNFGALSYHLRCNPRLTCLFPANRNKQEQARKALEGALGGNKEKFEKWNQEIKKREEAGGGGGSGGGGGGGGGGGDGGGGWFGWSGQFGDRFWQEAQQFSLAILGILVLYLVAAKGDLLLAVTINPLLFALRSARNSFSHLTSELTRRLYPASNPKLEDVPVEPKRLSAKERVVSKWGTD</sequence>
<organism evidence="2 3">
    <name type="scientific">Saponaria officinalis</name>
    <name type="common">Common soapwort</name>
    <name type="synonym">Lychnis saponaria</name>
    <dbReference type="NCBI Taxonomy" id="3572"/>
    <lineage>
        <taxon>Eukaryota</taxon>
        <taxon>Viridiplantae</taxon>
        <taxon>Streptophyta</taxon>
        <taxon>Embryophyta</taxon>
        <taxon>Tracheophyta</taxon>
        <taxon>Spermatophyta</taxon>
        <taxon>Magnoliopsida</taxon>
        <taxon>eudicotyledons</taxon>
        <taxon>Gunneridae</taxon>
        <taxon>Pentapetalae</taxon>
        <taxon>Caryophyllales</taxon>
        <taxon>Caryophyllaceae</taxon>
        <taxon>Caryophylleae</taxon>
        <taxon>Saponaria</taxon>
    </lineage>
</organism>
<proteinExistence type="predicted"/>
<evidence type="ECO:0000256" key="1">
    <source>
        <dbReference type="SAM" id="MobiDB-lite"/>
    </source>
</evidence>
<evidence type="ECO:0000313" key="3">
    <source>
        <dbReference type="Proteomes" id="UP001443914"/>
    </source>
</evidence>
<comment type="caution">
    <text evidence="2">The sequence shown here is derived from an EMBL/GenBank/DDBJ whole genome shotgun (WGS) entry which is preliminary data.</text>
</comment>
<keyword evidence="3" id="KW-1185">Reference proteome</keyword>
<dbReference type="EMBL" id="JBDFQZ010000010">
    <property type="protein sequence ID" value="KAK9681439.1"/>
    <property type="molecule type" value="Genomic_DNA"/>
</dbReference>
<name>A0AAW1HZ34_SAPOF</name>
<dbReference type="AlphaFoldDB" id="A0AAW1HZ34"/>
<feature type="compositionally biased region" description="Gly residues" evidence="1">
    <location>
        <begin position="87"/>
        <end position="104"/>
    </location>
</feature>
<gene>
    <name evidence="2" type="ORF">RND81_10G002200</name>
</gene>
<dbReference type="PANTHER" id="PTHR36393">
    <property type="entry name" value="SULFATE ADENYLYLTRANSFERASE SUBUNIT"/>
    <property type="match status" value="1"/>
</dbReference>
<feature type="region of interest" description="Disordered" evidence="1">
    <location>
        <begin position="84"/>
        <end position="104"/>
    </location>
</feature>
<evidence type="ECO:0000313" key="2">
    <source>
        <dbReference type="EMBL" id="KAK9681439.1"/>
    </source>
</evidence>
<protein>
    <submittedName>
        <fullName evidence="2">Uncharacterized protein</fullName>
    </submittedName>
</protein>